<dbReference type="OrthoDB" id="10283050at2759"/>
<sequence length="275" mass="29522">MDLCTVINDQDFFPVPPKRKAADEAGAVEESQPADDKSDNEDADSASEAQETWTPDAGTLLFPWEASEAFWGSVLQGFHSKSLSTTCLIDFTPGSGVAALAAVRGRYRYTGYASTATHEKFLRQYVMYKIVTEMILNIDAASWNTKKRDNSEAICASHACTSPLQALLFQVEVQGVVCLRWEGGTGVHAGFNPLLDQAAAYSENYAELTFFGLFNLGVCEGLEAGIGTPATYAGCYLELAFGPWRVGLEGGVSTDGPYAGGFGAAAHSRGAEWPR</sequence>
<keyword evidence="3" id="KW-1185">Reference proteome</keyword>
<reference evidence="2 3" key="1">
    <citation type="submission" date="2016-02" db="EMBL/GenBank/DDBJ databases">
        <title>Genome analysis of coral dinoflagellate symbionts highlights evolutionary adaptations to a symbiotic lifestyle.</title>
        <authorList>
            <person name="Aranda M."/>
            <person name="Li Y."/>
            <person name="Liew Y.J."/>
            <person name="Baumgarten S."/>
            <person name="Simakov O."/>
            <person name="Wilson M."/>
            <person name="Piel J."/>
            <person name="Ashoor H."/>
            <person name="Bougouffa S."/>
            <person name="Bajic V.B."/>
            <person name="Ryu T."/>
            <person name="Ravasi T."/>
            <person name="Bayer T."/>
            <person name="Micklem G."/>
            <person name="Kim H."/>
            <person name="Bhak J."/>
            <person name="Lajeunesse T.C."/>
            <person name="Voolstra C.R."/>
        </authorList>
    </citation>
    <scope>NUCLEOTIDE SEQUENCE [LARGE SCALE GENOMIC DNA]</scope>
    <source>
        <strain evidence="2 3">CCMP2467</strain>
    </source>
</reference>
<comment type="caution">
    <text evidence="2">The sequence shown here is derived from an EMBL/GenBank/DDBJ whole genome shotgun (WGS) entry which is preliminary data.</text>
</comment>
<gene>
    <name evidence="2" type="ORF">AK812_SmicGene301</name>
</gene>
<name>A0A1Q9F6W1_SYMMI</name>
<proteinExistence type="predicted"/>
<dbReference type="AlphaFoldDB" id="A0A1Q9F6W1"/>
<evidence type="ECO:0000313" key="3">
    <source>
        <dbReference type="Proteomes" id="UP000186817"/>
    </source>
</evidence>
<dbReference type="Proteomes" id="UP000186817">
    <property type="component" value="Unassembled WGS sequence"/>
</dbReference>
<protein>
    <submittedName>
        <fullName evidence="2">Uncharacterized protein</fullName>
    </submittedName>
</protein>
<dbReference type="EMBL" id="LSRX01000003">
    <property type="protein sequence ID" value="OLQ15416.1"/>
    <property type="molecule type" value="Genomic_DNA"/>
</dbReference>
<evidence type="ECO:0000256" key="1">
    <source>
        <dbReference type="SAM" id="MobiDB-lite"/>
    </source>
</evidence>
<organism evidence="2 3">
    <name type="scientific">Symbiodinium microadriaticum</name>
    <name type="common">Dinoflagellate</name>
    <name type="synonym">Zooxanthella microadriatica</name>
    <dbReference type="NCBI Taxonomy" id="2951"/>
    <lineage>
        <taxon>Eukaryota</taxon>
        <taxon>Sar</taxon>
        <taxon>Alveolata</taxon>
        <taxon>Dinophyceae</taxon>
        <taxon>Suessiales</taxon>
        <taxon>Symbiodiniaceae</taxon>
        <taxon>Symbiodinium</taxon>
    </lineage>
</organism>
<accession>A0A1Q9F6W1</accession>
<feature type="region of interest" description="Disordered" evidence="1">
    <location>
        <begin position="1"/>
        <end position="51"/>
    </location>
</feature>
<evidence type="ECO:0000313" key="2">
    <source>
        <dbReference type="EMBL" id="OLQ15416.1"/>
    </source>
</evidence>